<sequence length="462" mass="52718">MEYPLDFRVSSRPRDGFRSASAPYILKGLSKESISRLEVDEKLIESELDDADFVARRDELARRMRISPNMIKTELGDLFYELNELIHPGTLDLTELKKSKGKLDLQSIICTKLSRDQHELSYHNILFDVYNSRDPTVKYTRPSLLHRDHNNRLQLIEGSRMLNYMYEPADISRITVPIKFRLHNDDDAIILISTVTMREDHMTVAINVDVEDDHISDLMDGLKSTTHITYGANNVVAPFVLESMGLENGTIVLHVFHKTDGSALASWMKWCSEMFERMLSSIVNTLRSSTQAYFAPGLGGQLPVDFFRALRGTIAAINDEKHLERVSDRVIIGELIMAHAKATGEKLNEKRMERVFVSSSHLQEFLKSFLIFVKSFDAFNKIAQYNKRDDRGAFKPFSERLEISNMVMRLNKDSVGMSSMLASNAAFAERALQTIRNSATYDNIKLLSELIDAQIADIKTYM</sequence>
<proteinExistence type="predicted"/>
<organism evidence="1">
    <name type="scientific">viral metagenome</name>
    <dbReference type="NCBI Taxonomy" id="1070528"/>
    <lineage>
        <taxon>unclassified sequences</taxon>
        <taxon>metagenomes</taxon>
        <taxon>organismal metagenomes</taxon>
    </lineage>
</organism>
<protein>
    <submittedName>
        <fullName evidence="1">Uncharacterized protein</fullName>
    </submittedName>
</protein>
<name>A0A2V0R9A0_9ZZZZ</name>
<dbReference type="EMBL" id="BDQA01000401">
    <property type="protein sequence ID" value="GBH21869.1"/>
    <property type="molecule type" value="Genomic_RNA"/>
</dbReference>
<reference evidence="1" key="1">
    <citation type="submission" date="2017-04" db="EMBL/GenBank/DDBJ databases">
        <title>Unveiling RNA virosphere associated with marine microorganisms.</title>
        <authorList>
            <person name="Urayama S."/>
            <person name="Takaki Y."/>
            <person name="Nishi S."/>
            <person name="Yoshida Y."/>
            <person name="Deguchi S."/>
            <person name="Takai K."/>
            <person name="Nunoura T."/>
        </authorList>
    </citation>
    <scope>NUCLEOTIDE SEQUENCE</scope>
</reference>
<comment type="caution">
    <text evidence="1">The sequence shown here is derived from an EMBL/GenBank/DDBJ whole genome shotgun (WGS) entry which is preliminary data.</text>
</comment>
<evidence type="ECO:0000313" key="1">
    <source>
        <dbReference type="EMBL" id="GBH21869.1"/>
    </source>
</evidence>
<dbReference type="AlphaFoldDB" id="A0A2V0R9A0"/>
<accession>A0A2V0R9A0</accession>